<dbReference type="SUPFAM" id="SSF52833">
    <property type="entry name" value="Thioredoxin-like"/>
    <property type="match status" value="1"/>
</dbReference>
<dbReference type="PROSITE" id="PS50404">
    <property type="entry name" value="GST_NTER"/>
    <property type="match status" value="1"/>
</dbReference>
<keyword evidence="1" id="KW-1133">Transmembrane helix</keyword>
<dbReference type="InterPro" id="IPR010987">
    <property type="entry name" value="Glutathione-S-Trfase_C-like"/>
</dbReference>
<organism evidence="4 5">
    <name type="scientific">Chloropicon roscoffensis</name>
    <dbReference type="NCBI Taxonomy" id="1461544"/>
    <lineage>
        <taxon>Eukaryota</taxon>
        <taxon>Viridiplantae</taxon>
        <taxon>Chlorophyta</taxon>
        <taxon>Chloropicophyceae</taxon>
        <taxon>Chloropicales</taxon>
        <taxon>Chloropicaceae</taxon>
        <taxon>Chloropicon</taxon>
    </lineage>
</organism>
<evidence type="ECO:0000259" key="2">
    <source>
        <dbReference type="PROSITE" id="PS50404"/>
    </source>
</evidence>
<evidence type="ECO:0000313" key="5">
    <source>
        <dbReference type="Proteomes" id="UP001472866"/>
    </source>
</evidence>
<accession>A0AAX4NZR4</accession>
<feature type="transmembrane region" description="Helical" evidence="1">
    <location>
        <begin position="43"/>
        <end position="62"/>
    </location>
</feature>
<dbReference type="Gene3D" id="3.40.30.10">
    <property type="entry name" value="Glutaredoxin"/>
    <property type="match status" value="1"/>
</dbReference>
<dbReference type="AlphaFoldDB" id="A0AAX4NZR4"/>
<dbReference type="InterPro" id="IPR036249">
    <property type="entry name" value="Thioredoxin-like_sf"/>
</dbReference>
<feature type="domain" description="GST C-terminal" evidence="3">
    <location>
        <begin position="151"/>
        <end position="277"/>
    </location>
</feature>
<evidence type="ECO:0000313" key="4">
    <source>
        <dbReference type="EMBL" id="WZN59457.1"/>
    </source>
</evidence>
<dbReference type="Pfam" id="PF02798">
    <property type="entry name" value="GST_N"/>
    <property type="match status" value="1"/>
</dbReference>
<dbReference type="SUPFAM" id="SSF47616">
    <property type="entry name" value="GST C-terminal domain-like"/>
    <property type="match status" value="1"/>
</dbReference>
<dbReference type="Pfam" id="PF14497">
    <property type="entry name" value="GST_C_3"/>
    <property type="match status" value="1"/>
</dbReference>
<sequence>MATMSSSSTTTQCSEPSGVWSFTTLLNPIAEVFFTSTTSTKNLWLACGTGILVGVGLCRLATIMSRASRRPKNVKVVYFKMAGRAGAVRAALKLARIKYENDFVDRDSMQELKPRLPFGQVPVFEVNGEIVAQSNAFLRYVGKFSGLYPDDPFDALKVDEIVDGVSDSMLLLRPSLLEKNPDKKLRMRKELISSDGSLRVFLQNMERLVQRNQDKSGAIGRGHACGKELTIADISLFTILKMIHDEIFEGIPRTLLTNFPLLKNIHDNLNGLDVWGL</sequence>
<dbReference type="InterPro" id="IPR050213">
    <property type="entry name" value="GST_superfamily"/>
</dbReference>
<name>A0AAX4NZR4_9CHLO</name>
<gene>
    <name evidence="4" type="ORF">HKI87_02g09830</name>
</gene>
<dbReference type="InterPro" id="IPR004045">
    <property type="entry name" value="Glutathione_S-Trfase_N"/>
</dbReference>
<dbReference type="EMBL" id="CP151502">
    <property type="protein sequence ID" value="WZN59457.1"/>
    <property type="molecule type" value="Genomic_DNA"/>
</dbReference>
<dbReference type="PANTHER" id="PTHR11571:SF252">
    <property type="entry name" value="GLUTATHIONE S-TRANSFERASE"/>
    <property type="match status" value="1"/>
</dbReference>
<proteinExistence type="predicted"/>
<dbReference type="InterPro" id="IPR004046">
    <property type="entry name" value="GST_C"/>
</dbReference>
<keyword evidence="1" id="KW-0472">Membrane</keyword>
<keyword evidence="1" id="KW-0812">Transmembrane</keyword>
<dbReference type="CDD" id="cd03192">
    <property type="entry name" value="GST_C_Sigma_like"/>
    <property type="match status" value="1"/>
</dbReference>
<evidence type="ECO:0000256" key="1">
    <source>
        <dbReference type="SAM" id="Phobius"/>
    </source>
</evidence>
<dbReference type="Proteomes" id="UP001472866">
    <property type="component" value="Chromosome 02"/>
</dbReference>
<dbReference type="InterPro" id="IPR040079">
    <property type="entry name" value="Glutathione_S-Trfase"/>
</dbReference>
<reference evidence="4 5" key="1">
    <citation type="submission" date="2024-03" db="EMBL/GenBank/DDBJ databases">
        <title>Complete genome sequence of the green alga Chloropicon roscoffensis RCC1871.</title>
        <authorList>
            <person name="Lemieux C."/>
            <person name="Pombert J.-F."/>
            <person name="Otis C."/>
            <person name="Turmel M."/>
        </authorList>
    </citation>
    <scope>NUCLEOTIDE SEQUENCE [LARGE SCALE GENOMIC DNA]</scope>
    <source>
        <strain evidence="4 5">RCC1871</strain>
    </source>
</reference>
<dbReference type="InterPro" id="IPR036282">
    <property type="entry name" value="Glutathione-S-Trfase_C_sf"/>
</dbReference>
<keyword evidence="5" id="KW-1185">Reference proteome</keyword>
<dbReference type="SFLD" id="SFLDS00019">
    <property type="entry name" value="Glutathione_Transferase_(cytos"/>
    <property type="match status" value="1"/>
</dbReference>
<dbReference type="GO" id="GO:0004364">
    <property type="term" value="F:glutathione transferase activity"/>
    <property type="evidence" value="ECO:0007669"/>
    <property type="project" value="TreeGrafter"/>
</dbReference>
<dbReference type="GO" id="GO:0006749">
    <property type="term" value="P:glutathione metabolic process"/>
    <property type="evidence" value="ECO:0007669"/>
    <property type="project" value="TreeGrafter"/>
</dbReference>
<dbReference type="PANTHER" id="PTHR11571">
    <property type="entry name" value="GLUTATHIONE S-TRANSFERASE"/>
    <property type="match status" value="1"/>
</dbReference>
<feature type="domain" description="GST N-terminal" evidence="2">
    <location>
        <begin position="72"/>
        <end position="149"/>
    </location>
</feature>
<evidence type="ECO:0000259" key="3">
    <source>
        <dbReference type="PROSITE" id="PS50405"/>
    </source>
</evidence>
<protein>
    <submittedName>
        <fullName evidence="4">Glutathione-S-transferase</fullName>
    </submittedName>
</protein>
<dbReference type="Gene3D" id="1.20.1050.10">
    <property type="match status" value="1"/>
</dbReference>
<dbReference type="PROSITE" id="PS50405">
    <property type="entry name" value="GST_CTER"/>
    <property type="match status" value="1"/>
</dbReference>